<sequence>MKFVVCVVAVVAVSYISLVESAVWRGVANDINHPGKCVIDKDVLLDYGQEYHPPNRCEKISCLQGGEIAGYSCGVKVIENCRDGGYVDVSKNYPECCLKKFICKEKGKEKIVEL</sequence>
<dbReference type="OMA" id="YPKCCIN"/>
<evidence type="ECO:0000256" key="2">
    <source>
        <dbReference type="ARBA" id="ARBA00022525"/>
    </source>
</evidence>
<evidence type="ECO:0000256" key="3">
    <source>
        <dbReference type="SAM" id="SignalP"/>
    </source>
</evidence>
<proteinExistence type="predicted"/>
<dbReference type="PANTHER" id="PTHR39957:SF1">
    <property type="entry name" value="AT09846P1-RELATED"/>
    <property type="match status" value="1"/>
</dbReference>
<evidence type="ECO:0000313" key="5">
    <source>
        <dbReference type="EMBL" id="CAD7087676.1"/>
    </source>
</evidence>
<dbReference type="InterPro" id="IPR053308">
    <property type="entry name" value="Vago-like"/>
</dbReference>
<evidence type="ECO:0000259" key="4">
    <source>
        <dbReference type="SMART" id="SM01318"/>
    </source>
</evidence>
<feature type="chain" id="PRO_5030973872" description="Single domain-containing protein" evidence="3">
    <location>
        <begin position="22"/>
        <end position="114"/>
    </location>
</feature>
<dbReference type="SMART" id="SM01318">
    <property type="entry name" value="SVWC"/>
    <property type="match status" value="1"/>
</dbReference>
<keyword evidence="2" id="KW-0964">Secreted</keyword>
<protein>
    <recommendedName>
        <fullName evidence="4">Single domain-containing protein</fullName>
    </recommendedName>
</protein>
<dbReference type="Proteomes" id="UP000594454">
    <property type="component" value="Chromosome 4"/>
</dbReference>
<comment type="subcellular location">
    <subcellularLocation>
        <location evidence="1">Secreted</location>
    </subcellularLocation>
</comment>
<keyword evidence="6" id="KW-1185">Reference proteome</keyword>
<dbReference type="Pfam" id="PF15430">
    <property type="entry name" value="SVWC"/>
    <property type="match status" value="1"/>
</dbReference>
<keyword evidence="3" id="KW-0732">Signal</keyword>
<organism evidence="5 6">
    <name type="scientific">Hermetia illucens</name>
    <name type="common">Black soldier fly</name>
    <dbReference type="NCBI Taxonomy" id="343691"/>
    <lineage>
        <taxon>Eukaryota</taxon>
        <taxon>Metazoa</taxon>
        <taxon>Ecdysozoa</taxon>
        <taxon>Arthropoda</taxon>
        <taxon>Hexapoda</taxon>
        <taxon>Insecta</taxon>
        <taxon>Pterygota</taxon>
        <taxon>Neoptera</taxon>
        <taxon>Endopterygota</taxon>
        <taxon>Diptera</taxon>
        <taxon>Brachycera</taxon>
        <taxon>Stratiomyomorpha</taxon>
        <taxon>Stratiomyidae</taxon>
        <taxon>Hermetiinae</taxon>
        <taxon>Hermetia</taxon>
    </lineage>
</organism>
<name>A0A7R8YZD4_HERIL</name>
<dbReference type="GO" id="GO:0005576">
    <property type="term" value="C:extracellular region"/>
    <property type="evidence" value="ECO:0007669"/>
    <property type="project" value="UniProtKB-SubCell"/>
</dbReference>
<dbReference type="OrthoDB" id="7901229at2759"/>
<dbReference type="PANTHER" id="PTHR39957">
    <property type="entry name" value="AT09846P1-RELATED"/>
    <property type="match status" value="1"/>
</dbReference>
<dbReference type="InParanoid" id="A0A7R8YZD4"/>
<evidence type="ECO:0000313" key="6">
    <source>
        <dbReference type="Proteomes" id="UP000594454"/>
    </source>
</evidence>
<evidence type="ECO:0000256" key="1">
    <source>
        <dbReference type="ARBA" id="ARBA00004613"/>
    </source>
</evidence>
<accession>A0A7R8YZD4</accession>
<feature type="signal peptide" evidence="3">
    <location>
        <begin position="1"/>
        <end position="21"/>
    </location>
</feature>
<feature type="domain" description="Single" evidence="4">
    <location>
        <begin position="37"/>
        <end position="103"/>
    </location>
</feature>
<dbReference type="AlphaFoldDB" id="A0A7R8YZD4"/>
<reference evidence="5 6" key="1">
    <citation type="submission" date="2020-11" db="EMBL/GenBank/DDBJ databases">
        <authorList>
            <person name="Wallbank WR R."/>
            <person name="Pardo Diaz C."/>
            <person name="Kozak K."/>
            <person name="Martin S."/>
            <person name="Jiggins C."/>
            <person name="Moest M."/>
            <person name="Warren A I."/>
            <person name="Generalovic N T."/>
            <person name="Byers J.R.P. K."/>
            <person name="Montejo-Kovacevich G."/>
            <person name="Yen C E."/>
        </authorList>
    </citation>
    <scope>NUCLEOTIDE SEQUENCE [LARGE SCALE GENOMIC DNA]</scope>
</reference>
<dbReference type="EMBL" id="LR899012">
    <property type="protein sequence ID" value="CAD7087676.1"/>
    <property type="molecule type" value="Genomic_DNA"/>
</dbReference>
<dbReference type="InterPro" id="IPR029277">
    <property type="entry name" value="SVWC_dom"/>
</dbReference>
<gene>
    <name evidence="5" type="ORF">HERILL_LOCUS10365</name>
</gene>
<dbReference type="FunCoup" id="A0A7R8YZD4">
    <property type="interactions" value="50"/>
</dbReference>